<sequence>MPDIDYTCYDLYIAIFRQKGDAPVHWALLMAHPGAVRCTWFHTVGCPGYYERAVEPAKHFDSWSIEEKHFVAQIPSSQEETVFEQAAAIPAQSCQCYVSYLIFRLEQRDLIEAGTYEYWRDNYVESRREGRGPGCLGEF</sequence>
<protein>
    <submittedName>
        <fullName evidence="1">Uncharacterized protein</fullName>
    </submittedName>
</protein>
<comment type="caution">
    <text evidence="1">The sequence shown here is derived from an EMBL/GenBank/DDBJ whole genome shotgun (WGS) entry which is preliminary data.</text>
</comment>
<dbReference type="AlphaFoldDB" id="A0A9W9KKS1"/>
<evidence type="ECO:0000313" key="2">
    <source>
        <dbReference type="Proteomes" id="UP001149165"/>
    </source>
</evidence>
<reference evidence="1" key="1">
    <citation type="submission" date="2022-11" db="EMBL/GenBank/DDBJ databases">
        <authorList>
            <person name="Petersen C."/>
        </authorList>
    </citation>
    <scope>NUCLEOTIDE SEQUENCE</scope>
    <source>
        <strain evidence="1">IBT 30069</strain>
    </source>
</reference>
<gene>
    <name evidence="1" type="ORF">N7456_005693</name>
</gene>
<dbReference type="EMBL" id="JAPQKH010000003">
    <property type="protein sequence ID" value="KAJ5109018.1"/>
    <property type="molecule type" value="Genomic_DNA"/>
</dbReference>
<evidence type="ECO:0000313" key="1">
    <source>
        <dbReference type="EMBL" id="KAJ5109018.1"/>
    </source>
</evidence>
<dbReference type="Proteomes" id="UP001149165">
    <property type="component" value="Unassembled WGS sequence"/>
</dbReference>
<name>A0A9W9KKS1_9EURO</name>
<proteinExistence type="predicted"/>
<organism evidence="1 2">
    <name type="scientific">Penicillium angulare</name>
    <dbReference type="NCBI Taxonomy" id="116970"/>
    <lineage>
        <taxon>Eukaryota</taxon>
        <taxon>Fungi</taxon>
        <taxon>Dikarya</taxon>
        <taxon>Ascomycota</taxon>
        <taxon>Pezizomycotina</taxon>
        <taxon>Eurotiomycetes</taxon>
        <taxon>Eurotiomycetidae</taxon>
        <taxon>Eurotiales</taxon>
        <taxon>Aspergillaceae</taxon>
        <taxon>Penicillium</taxon>
    </lineage>
</organism>
<keyword evidence="2" id="KW-1185">Reference proteome</keyword>
<accession>A0A9W9KKS1</accession>
<dbReference type="OrthoDB" id="5296964at2759"/>
<reference evidence="1" key="2">
    <citation type="journal article" date="2023" name="IMA Fungus">
        <title>Comparative genomic study of the Penicillium genus elucidates a diverse pangenome and 15 lateral gene transfer events.</title>
        <authorList>
            <person name="Petersen C."/>
            <person name="Sorensen T."/>
            <person name="Nielsen M.R."/>
            <person name="Sondergaard T.E."/>
            <person name="Sorensen J.L."/>
            <person name="Fitzpatrick D.A."/>
            <person name="Frisvad J.C."/>
            <person name="Nielsen K.L."/>
        </authorList>
    </citation>
    <scope>NUCLEOTIDE SEQUENCE</scope>
    <source>
        <strain evidence="1">IBT 30069</strain>
    </source>
</reference>